<evidence type="ECO:0000313" key="1">
    <source>
        <dbReference type="EMBL" id="GAA3044477.1"/>
    </source>
</evidence>
<accession>A0ABP6LL32</accession>
<dbReference type="EMBL" id="BAAAVS010000053">
    <property type="protein sequence ID" value="GAA3044477.1"/>
    <property type="molecule type" value="Genomic_DNA"/>
</dbReference>
<reference evidence="2" key="1">
    <citation type="journal article" date="2019" name="Int. J. Syst. Evol. Microbiol.">
        <title>The Global Catalogue of Microorganisms (GCM) 10K type strain sequencing project: providing services to taxonomists for standard genome sequencing and annotation.</title>
        <authorList>
            <consortium name="The Broad Institute Genomics Platform"/>
            <consortium name="The Broad Institute Genome Sequencing Center for Infectious Disease"/>
            <person name="Wu L."/>
            <person name="Ma J."/>
        </authorList>
    </citation>
    <scope>NUCLEOTIDE SEQUENCE [LARGE SCALE GENOMIC DNA]</scope>
    <source>
        <strain evidence="2">JCM 14234</strain>
    </source>
</reference>
<keyword evidence="2" id="KW-1185">Reference proteome</keyword>
<gene>
    <name evidence="1" type="ORF">GCM10010528_24750</name>
</gene>
<evidence type="ECO:0000313" key="2">
    <source>
        <dbReference type="Proteomes" id="UP001501035"/>
    </source>
</evidence>
<comment type="caution">
    <text evidence="1">The sequence shown here is derived from an EMBL/GenBank/DDBJ whole genome shotgun (WGS) entry which is preliminary data.</text>
</comment>
<name>A0ABP6LL32_9ACTN</name>
<organism evidence="1 2">
    <name type="scientific">Gordonia defluvii</name>
    <dbReference type="NCBI Taxonomy" id="283718"/>
    <lineage>
        <taxon>Bacteria</taxon>
        <taxon>Bacillati</taxon>
        <taxon>Actinomycetota</taxon>
        <taxon>Actinomycetes</taxon>
        <taxon>Mycobacteriales</taxon>
        <taxon>Gordoniaceae</taxon>
        <taxon>Gordonia</taxon>
    </lineage>
</organism>
<dbReference type="Proteomes" id="UP001501035">
    <property type="component" value="Unassembled WGS sequence"/>
</dbReference>
<sequence>MVDAARRTGDEVLAGKNDESVDVIRVPRFDGEERQDGERGQVTLMTTAGCPLDEIR</sequence>
<proteinExistence type="predicted"/>
<dbReference type="RefSeq" id="WP_344716858.1">
    <property type="nucleotide sequence ID" value="NZ_BAAAVS010000053.1"/>
</dbReference>
<protein>
    <submittedName>
        <fullName evidence="1">Uncharacterized protein</fullName>
    </submittedName>
</protein>